<dbReference type="EMBL" id="HF559394">
    <property type="protein sequence ID" value="CCP24473.1"/>
    <property type="molecule type" value="Genomic_DNA"/>
</dbReference>
<sequence length="59" mass="7372">MSINYFLFDKYNKKDRYLILDWYSVEYLVAINQDKIKLFVRYNLIIKRDEFQLKATKNQ</sequence>
<gene>
    <name evidence="1" type="primary">MCYN0741</name>
    <name evidence="1" type="ordered locus">MCYN_0741</name>
</gene>
<dbReference type="KEGG" id="mcy:MCYN_0741"/>
<keyword evidence="2" id="KW-1185">Reference proteome</keyword>
<protein>
    <submittedName>
        <fullName evidence="1">Uncharacterized protein</fullName>
    </submittedName>
</protein>
<evidence type="ECO:0000313" key="2">
    <source>
        <dbReference type="Proteomes" id="UP000010466"/>
    </source>
</evidence>
<dbReference type="RefSeq" id="WP_015287595.1">
    <property type="nucleotide sequence ID" value="NC_019949.1"/>
</dbReference>
<dbReference type="Proteomes" id="UP000010466">
    <property type="component" value="Chromosome"/>
</dbReference>
<organism evidence="1 2">
    <name type="scientific">Mycoplasmopsis cynos (strain C142)</name>
    <name type="common">Mycoplasma cynos</name>
    <dbReference type="NCBI Taxonomy" id="1246955"/>
    <lineage>
        <taxon>Bacteria</taxon>
        <taxon>Bacillati</taxon>
        <taxon>Mycoplasmatota</taxon>
        <taxon>Mycoplasmoidales</taxon>
        <taxon>Metamycoplasmataceae</taxon>
        <taxon>Mycoplasmopsis</taxon>
    </lineage>
</organism>
<dbReference type="AlphaFoldDB" id="L0RUZ9"/>
<reference evidence="2" key="1">
    <citation type="journal article" date="2013" name="Genome Announc.">
        <title>Complete genome sequence of Mycoplasma cynos strain C142.</title>
        <authorList>
            <person name="Walker C.A."/>
            <person name="Mannering S.A."/>
            <person name="Shields S."/>
            <person name="Blake D.P."/>
            <person name="Brownlie J."/>
        </authorList>
    </citation>
    <scope>NUCLEOTIDE SEQUENCE [LARGE SCALE GENOMIC DNA]</scope>
    <source>
        <strain evidence="2">C142</strain>
    </source>
</reference>
<proteinExistence type="predicted"/>
<dbReference type="HOGENOM" id="CLU_2955580_0_0_14"/>
<accession>L0RUZ9</accession>
<name>L0RUZ9_MYCC1</name>
<evidence type="ECO:0000313" key="1">
    <source>
        <dbReference type="EMBL" id="CCP24473.1"/>
    </source>
</evidence>
<dbReference type="GeneID" id="74932284"/>